<dbReference type="SUPFAM" id="SSF52540">
    <property type="entry name" value="P-loop containing nucleoside triphosphate hydrolases"/>
    <property type="match status" value="1"/>
</dbReference>
<feature type="domain" description="Nephrocystin 3-like N-terminal" evidence="3">
    <location>
        <begin position="170"/>
        <end position="289"/>
    </location>
</feature>
<dbReference type="AlphaFoldDB" id="A0A9P5TT22"/>
<comment type="caution">
    <text evidence="4">The sequence shown here is derived from an EMBL/GenBank/DDBJ whole genome shotgun (WGS) entry which is preliminary data.</text>
</comment>
<evidence type="ECO:0000313" key="5">
    <source>
        <dbReference type="Proteomes" id="UP000724874"/>
    </source>
</evidence>
<name>A0A9P5TT22_GYMJU</name>
<organism evidence="4 5">
    <name type="scientific">Gymnopilus junonius</name>
    <name type="common">Spectacular rustgill mushroom</name>
    <name type="synonym">Gymnopilus spectabilis subsp. junonius</name>
    <dbReference type="NCBI Taxonomy" id="109634"/>
    <lineage>
        <taxon>Eukaryota</taxon>
        <taxon>Fungi</taxon>
        <taxon>Dikarya</taxon>
        <taxon>Basidiomycota</taxon>
        <taxon>Agaricomycotina</taxon>
        <taxon>Agaricomycetes</taxon>
        <taxon>Agaricomycetidae</taxon>
        <taxon>Agaricales</taxon>
        <taxon>Agaricineae</taxon>
        <taxon>Hymenogastraceae</taxon>
        <taxon>Gymnopilus</taxon>
    </lineage>
</organism>
<protein>
    <recommendedName>
        <fullName evidence="3">Nephrocystin 3-like N-terminal domain-containing protein</fullName>
    </recommendedName>
</protein>
<evidence type="ECO:0000259" key="3">
    <source>
        <dbReference type="Pfam" id="PF24883"/>
    </source>
</evidence>
<accession>A0A9P5TT22</accession>
<evidence type="ECO:0000256" key="1">
    <source>
        <dbReference type="ARBA" id="ARBA00022737"/>
    </source>
</evidence>
<evidence type="ECO:0000256" key="2">
    <source>
        <dbReference type="SAM" id="MobiDB-lite"/>
    </source>
</evidence>
<evidence type="ECO:0000313" key="4">
    <source>
        <dbReference type="EMBL" id="KAF8911607.1"/>
    </source>
</evidence>
<feature type="region of interest" description="Disordered" evidence="2">
    <location>
        <begin position="417"/>
        <end position="436"/>
    </location>
</feature>
<keyword evidence="5" id="KW-1185">Reference proteome</keyword>
<reference evidence="4" key="1">
    <citation type="submission" date="2020-11" db="EMBL/GenBank/DDBJ databases">
        <authorList>
            <consortium name="DOE Joint Genome Institute"/>
            <person name="Ahrendt S."/>
            <person name="Riley R."/>
            <person name="Andreopoulos W."/>
            <person name="LaButti K."/>
            <person name="Pangilinan J."/>
            <person name="Ruiz-duenas F.J."/>
            <person name="Barrasa J.M."/>
            <person name="Sanchez-Garcia M."/>
            <person name="Camarero S."/>
            <person name="Miyauchi S."/>
            <person name="Serrano A."/>
            <person name="Linde D."/>
            <person name="Babiker R."/>
            <person name="Drula E."/>
            <person name="Ayuso-Fernandez I."/>
            <person name="Pacheco R."/>
            <person name="Padilla G."/>
            <person name="Ferreira P."/>
            <person name="Barriuso J."/>
            <person name="Kellner H."/>
            <person name="Castanera R."/>
            <person name="Alfaro M."/>
            <person name="Ramirez L."/>
            <person name="Pisabarro A.G."/>
            <person name="Kuo A."/>
            <person name="Tritt A."/>
            <person name="Lipzen A."/>
            <person name="He G."/>
            <person name="Yan M."/>
            <person name="Ng V."/>
            <person name="Cullen D."/>
            <person name="Martin F."/>
            <person name="Rosso M.-N."/>
            <person name="Henrissat B."/>
            <person name="Hibbett D."/>
            <person name="Martinez A.T."/>
            <person name="Grigoriev I.V."/>
        </authorList>
    </citation>
    <scope>NUCLEOTIDE SEQUENCE</scope>
    <source>
        <strain evidence="4">AH 44721</strain>
    </source>
</reference>
<proteinExistence type="predicted"/>
<dbReference type="Pfam" id="PF24883">
    <property type="entry name" value="NPHP3_N"/>
    <property type="match status" value="1"/>
</dbReference>
<gene>
    <name evidence="4" type="ORF">CPB84DRAFT_934219</name>
</gene>
<dbReference type="Proteomes" id="UP000724874">
    <property type="component" value="Unassembled WGS sequence"/>
</dbReference>
<sequence>MLLGTVNGVRKIIADPDTRNTNKLTVACCKALNGAFLPYQTLSARKLGKKGERHTAIVKDMLCGAIRALEAIERALRISTSYHYEKHHLEQKQIAWTCYFEFCEQFLLQGGIDQKIEPPVNTTVRRTQCPYQMTANNDLPMNSKVLPMDLPVTYTSGTYDRPDLVRLIGEWIFSPSFSNSSAFDLNQKSHKVFCLSGPAGCGKTQLASRMIDWLREMKCLGGYFSFDRVTGQTPRQLLDALPITLIHQACTVQPDIAQRISRSYSSNLEAAHTTLEDFFDQFFAEPVLKFEEERGNRGWRLWNPVDQLVFVIDGLGSQTRSSASRFHGGVTSGPEQAEQEEARMLQDFVNFFTSNAILKLPSYFKFLILCRSSTSIHKMFKEKGIGYVHEMTPIVQYVESQSSFTSSSKSGYGSLSTSSSGSGIGSPAPSISIQAF</sequence>
<dbReference type="InterPro" id="IPR027417">
    <property type="entry name" value="P-loop_NTPase"/>
</dbReference>
<dbReference type="InterPro" id="IPR056884">
    <property type="entry name" value="NPHP3-like_N"/>
</dbReference>
<dbReference type="OrthoDB" id="3048642at2759"/>
<dbReference type="EMBL" id="JADNYJ010000004">
    <property type="protein sequence ID" value="KAF8911607.1"/>
    <property type="molecule type" value="Genomic_DNA"/>
</dbReference>
<keyword evidence="1" id="KW-0677">Repeat</keyword>